<feature type="non-terminal residue" evidence="2">
    <location>
        <position position="137"/>
    </location>
</feature>
<dbReference type="AlphaFoldDB" id="K0TKS8"/>
<evidence type="ECO:0000313" key="3">
    <source>
        <dbReference type="Proteomes" id="UP000266841"/>
    </source>
</evidence>
<comment type="caution">
    <text evidence="2">The sequence shown here is derived from an EMBL/GenBank/DDBJ whole genome shotgun (WGS) entry which is preliminary data.</text>
</comment>
<evidence type="ECO:0000256" key="1">
    <source>
        <dbReference type="SAM" id="MobiDB-lite"/>
    </source>
</evidence>
<protein>
    <submittedName>
        <fullName evidence="2">Uncharacterized protein</fullName>
    </submittedName>
</protein>
<sequence>MASWEHGAMINAVKCDRHGLTMSVVIASCSGPRAASVGLASLRRFFALLAWAGARAGAMSRQLACADGRDHALPPNHRPPSASDADVVAGRPPIEEQLRLVTSARLRLRLSRERFDSARAVFYSMKRAVAAATEELV</sequence>
<keyword evidence="3" id="KW-1185">Reference proteome</keyword>
<proteinExistence type="predicted"/>
<organism evidence="2 3">
    <name type="scientific">Thalassiosira oceanica</name>
    <name type="common">Marine diatom</name>
    <dbReference type="NCBI Taxonomy" id="159749"/>
    <lineage>
        <taxon>Eukaryota</taxon>
        <taxon>Sar</taxon>
        <taxon>Stramenopiles</taxon>
        <taxon>Ochrophyta</taxon>
        <taxon>Bacillariophyta</taxon>
        <taxon>Coscinodiscophyceae</taxon>
        <taxon>Thalassiosirophycidae</taxon>
        <taxon>Thalassiosirales</taxon>
        <taxon>Thalassiosiraceae</taxon>
        <taxon>Thalassiosira</taxon>
    </lineage>
</organism>
<accession>K0TKS8</accession>
<feature type="region of interest" description="Disordered" evidence="1">
    <location>
        <begin position="68"/>
        <end position="87"/>
    </location>
</feature>
<dbReference type="Proteomes" id="UP000266841">
    <property type="component" value="Unassembled WGS sequence"/>
</dbReference>
<gene>
    <name evidence="2" type="ORF">THAOC_03568</name>
</gene>
<dbReference type="EMBL" id="AGNL01003407">
    <property type="protein sequence ID" value="EJK74736.1"/>
    <property type="molecule type" value="Genomic_DNA"/>
</dbReference>
<name>K0TKS8_THAOC</name>
<reference evidence="2 3" key="1">
    <citation type="journal article" date="2012" name="Genome Biol.">
        <title>Genome and low-iron response of an oceanic diatom adapted to chronic iron limitation.</title>
        <authorList>
            <person name="Lommer M."/>
            <person name="Specht M."/>
            <person name="Roy A.S."/>
            <person name="Kraemer L."/>
            <person name="Andreson R."/>
            <person name="Gutowska M.A."/>
            <person name="Wolf J."/>
            <person name="Bergner S.V."/>
            <person name="Schilhabel M.B."/>
            <person name="Klostermeier U.C."/>
            <person name="Beiko R.G."/>
            <person name="Rosenstiel P."/>
            <person name="Hippler M."/>
            <person name="Laroche J."/>
        </authorList>
    </citation>
    <scope>NUCLEOTIDE SEQUENCE [LARGE SCALE GENOMIC DNA]</scope>
    <source>
        <strain evidence="2 3">CCMP1005</strain>
    </source>
</reference>
<evidence type="ECO:0000313" key="2">
    <source>
        <dbReference type="EMBL" id="EJK74736.1"/>
    </source>
</evidence>